<accession>A0A919SHY6</accession>
<dbReference type="Gene3D" id="1.25.40.10">
    <property type="entry name" value="Tetratricopeptide repeat domain"/>
    <property type="match status" value="2"/>
</dbReference>
<sequence length="960" mass="104353">MAIDVMGFGYGVLGPLEVRYADAPVPVGRPRHRALLAALLIRPNTVVSTGLLAQMLWEETPARATELLYGRIAELRRAMREVAGRPVPDLETHEGGYLLRVADGALDGQRFERLVEAGSRAAQAGDHRRAARLQREALALWRGPALAEVADLPGAEAEIARLQELRMRAVEARVDADLAEGRHHELIGELVALVAEHPLNERLWGQLMLARHRSGRLGEALATFDTARRELVERLGTEPGEHLQRLHLQLLRPDLESTPDVPVPVGVLPRPLTTFVGRDSEVATVRRLLRTHRLVTVTGVGGAGKSRLAVEAGAGRAAWLVELAAVTQPDLLADVVADALGVPPHGTRPRLDAVAEHLRDVDGLLILDNCEHLLDSTAGLAERMLAGCPRLRILATSRERLGVTGEALLPLPGLAMPEAGAATAESAGRSSAVRLFVERATATSPGFALTDRTATAVAAICRDLDGLPLAIELAAARANAFTSDELAARLGDRFHLLRGSRTAEPRHRTLHAVMDWSYQLLNDDERRLFARLSVFSGRFELSWAEKLAADLHPPATTAAIVAALVDKSLLNQESGRYRMLETLRAYGTEQLAEHGDLDHARDRHAALVVAIADDPRQQLEGDGTAAQLVGATIEQFRTAMDWSADRGDAQTAQRIAEALTLHRHEPGEHAVRRRSLQSTLHGGGDISPAVRARTLSGLTLLATHQGDLEAATAAGEEAAALFQEAGDMDRYAIVLRRLAFAEIFCGSLNRADALLIRAQPATANLKPAVRAAVLAERALMALLLTDFDQAARLSDEVHEILRDPDDADLLTYTTLIRAEATRNLSGPAVGAECLRVALRRIDGAGWLWNTALGLQVASRFFDDLGLPRQEIVMLSAVHELLQRPGGALLRWAEGHNRKRFAWLRETLGAAQFEALVWEGRTRPVIDLLDEVYRQLSPPDLHTTYSHGQPARRSPPEAVSP</sequence>
<dbReference type="Gene3D" id="1.10.10.10">
    <property type="entry name" value="Winged helix-like DNA-binding domain superfamily/Winged helix DNA-binding domain"/>
    <property type="match status" value="1"/>
</dbReference>
<dbReference type="GO" id="GO:0006355">
    <property type="term" value="P:regulation of DNA-templated transcription"/>
    <property type="evidence" value="ECO:0007669"/>
    <property type="project" value="InterPro"/>
</dbReference>
<organism evidence="6 7">
    <name type="scientific">Actinoplanes auranticolor</name>
    <dbReference type="NCBI Taxonomy" id="47988"/>
    <lineage>
        <taxon>Bacteria</taxon>
        <taxon>Bacillati</taxon>
        <taxon>Actinomycetota</taxon>
        <taxon>Actinomycetes</taxon>
        <taxon>Micromonosporales</taxon>
        <taxon>Micromonosporaceae</taxon>
        <taxon>Actinoplanes</taxon>
    </lineage>
</organism>
<name>A0A919SHY6_9ACTN</name>
<dbReference type="InterPro" id="IPR011990">
    <property type="entry name" value="TPR-like_helical_dom_sf"/>
</dbReference>
<dbReference type="InterPro" id="IPR005158">
    <property type="entry name" value="BTAD"/>
</dbReference>
<reference evidence="6" key="1">
    <citation type="submission" date="2021-03" db="EMBL/GenBank/DDBJ databases">
        <title>Whole genome shotgun sequence of Actinoplanes auranticolor NBRC 12245.</title>
        <authorList>
            <person name="Komaki H."/>
            <person name="Tamura T."/>
        </authorList>
    </citation>
    <scope>NUCLEOTIDE SEQUENCE</scope>
    <source>
        <strain evidence="6">NBRC 12245</strain>
    </source>
</reference>
<dbReference type="InterPro" id="IPR016032">
    <property type="entry name" value="Sig_transdc_resp-reg_C-effctor"/>
</dbReference>
<dbReference type="Gene3D" id="3.40.50.300">
    <property type="entry name" value="P-loop containing nucleotide triphosphate hydrolases"/>
    <property type="match status" value="1"/>
</dbReference>
<dbReference type="SMART" id="SM00862">
    <property type="entry name" value="Trans_reg_C"/>
    <property type="match status" value="1"/>
</dbReference>
<dbReference type="InterPro" id="IPR036388">
    <property type="entry name" value="WH-like_DNA-bd_sf"/>
</dbReference>
<dbReference type="PANTHER" id="PTHR47691:SF3">
    <property type="entry name" value="HTH-TYPE TRANSCRIPTIONAL REGULATOR RV0890C-RELATED"/>
    <property type="match status" value="1"/>
</dbReference>
<evidence type="ECO:0000256" key="1">
    <source>
        <dbReference type="ARBA" id="ARBA00005820"/>
    </source>
</evidence>
<dbReference type="Proteomes" id="UP000681340">
    <property type="component" value="Unassembled WGS sequence"/>
</dbReference>
<feature type="domain" description="OmpR/PhoB-type" evidence="5">
    <location>
        <begin position="1"/>
        <end position="101"/>
    </location>
</feature>
<dbReference type="SMART" id="SM01043">
    <property type="entry name" value="BTAD"/>
    <property type="match status" value="1"/>
</dbReference>
<dbReference type="SUPFAM" id="SSF48452">
    <property type="entry name" value="TPR-like"/>
    <property type="match status" value="1"/>
</dbReference>
<gene>
    <name evidence="6" type="ORF">Aau02nite_48040</name>
</gene>
<dbReference type="PANTHER" id="PTHR47691">
    <property type="entry name" value="REGULATOR-RELATED"/>
    <property type="match status" value="1"/>
</dbReference>
<proteinExistence type="inferred from homology"/>
<dbReference type="EMBL" id="BOQL01000038">
    <property type="protein sequence ID" value="GIM71852.1"/>
    <property type="molecule type" value="Genomic_DNA"/>
</dbReference>
<dbReference type="CDD" id="cd15831">
    <property type="entry name" value="BTAD"/>
    <property type="match status" value="1"/>
</dbReference>
<comment type="similarity">
    <text evidence="1">Belongs to the AfsR/DnrI/RedD regulatory family.</text>
</comment>
<dbReference type="SUPFAM" id="SSF52540">
    <property type="entry name" value="P-loop containing nucleoside triphosphate hydrolases"/>
    <property type="match status" value="1"/>
</dbReference>
<evidence type="ECO:0000259" key="5">
    <source>
        <dbReference type="PROSITE" id="PS51755"/>
    </source>
</evidence>
<comment type="caution">
    <text evidence="6">The sequence shown here is derived from an EMBL/GenBank/DDBJ whole genome shotgun (WGS) entry which is preliminary data.</text>
</comment>
<protein>
    <recommendedName>
        <fullName evidence="5">OmpR/PhoB-type domain-containing protein</fullName>
    </recommendedName>
</protein>
<keyword evidence="7" id="KW-1185">Reference proteome</keyword>
<dbReference type="GO" id="GO:0000160">
    <property type="term" value="P:phosphorelay signal transduction system"/>
    <property type="evidence" value="ECO:0007669"/>
    <property type="project" value="InterPro"/>
</dbReference>
<dbReference type="Pfam" id="PF03704">
    <property type="entry name" value="BTAD"/>
    <property type="match status" value="1"/>
</dbReference>
<evidence type="ECO:0000313" key="7">
    <source>
        <dbReference type="Proteomes" id="UP000681340"/>
    </source>
</evidence>
<feature type="DNA-binding region" description="OmpR/PhoB-type" evidence="3">
    <location>
        <begin position="1"/>
        <end position="101"/>
    </location>
</feature>
<evidence type="ECO:0000256" key="3">
    <source>
        <dbReference type="PROSITE-ProRule" id="PRU01091"/>
    </source>
</evidence>
<dbReference type="AlphaFoldDB" id="A0A919SHY6"/>
<dbReference type="GO" id="GO:0003677">
    <property type="term" value="F:DNA binding"/>
    <property type="evidence" value="ECO:0007669"/>
    <property type="project" value="UniProtKB-UniRule"/>
</dbReference>
<dbReference type="InterPro" id="IPR027417">
    <property type="entry name" value="P-loop_NTPase"/>
</dbReference>
<dbReference type="SUPFAM" id="SSF46894">
    <property type="entry name" value="C-terminal effector domain of the bipartite response regulators"/>
    <property type="match status" value="1"/>
</dbReference>
<dbReference type="Pfam" id="PF25872">
    <property type="entry name" value="HTH_77"/>
    <property type="match status" value="1"/>
</dbReference>
<dbReference type="InterPro" id="IPR001867">
    <property type="entry name" value="OmpR/PhoB-type_DNA-bd"/>
</dbReference>
<feature type="region of interest" description="Disordered" evidence="4">
    <location>
        <begin position="939"/>
        <end position="960"/>
    </location>
</feature>
<evidence type="ECO:0000256" key="2">
    <source>
        <dbReference type="ARBA" id="ARBA00023125"/>
    </source>
</evidence>
<evidence type="ECO:0000313" key="6">
    <source>
        <dbReference type="EMBL" id="GIM71852.1"/>
    </source>
</evidence>
<dbReference type="InterPro" id="IPR058852">
    <property type="entry name" value="HTH_77"/>
</dbReference>
<keyword evidence="2 3" id="KW-0238">DNA-binding</keyword>
<evidence type="ECO:0000256" key="4">
    <source>
        <dbReference type="SAM" id="MobiDB-lite"/>
    </source>
</evidence>
<dbReference type="PROSITE" id="PS51755">
    <property type="entry name" value="OMPR_PHOB"/>
    <property type="match status" value="1"/>
</dbReference>